<dbReference type="GO" id="GO:0046872">
    <property type="term" value="F:metal ion binding"/>
    <property type="evidence" value="ECO:0007669"/>
    <property type="project" value="UniProtKB-KW"/>
</dbReference>
<dbReference type="InterPro" id="IPR036005">
    <property type="entry name" value="Creatinase/aminopeptidase-like"/>
</dbReference>
<comment type="cofactor">
    <cofactor evidence="3">
        <name>Fe(2+)</name>
        <dbReference type="ChEBI" id="CHEBI:29033"/>
    </cofactor>
</comment>
<dbReference type="NCBIfam" id="TIGR00501">
    <property type="entry name" value="met_pdase_II"/>
    <property type="match status" value="1"/>
</dbReference>
<dbReference type="Gene3D" id="3.90.230.10">
    <property type="entry name" value="Creatinase/methionine aminopeptidase superfamily"/>
    <property type="match status" value="1"/>
</dbReference>
<gene>
    <name evidence="10" type="ORF">ANME2D_02298</name>
</gene>
<accession>A0A062V4N5</accession>
<keyword evidence="4 8" id="KW-0031">Aminopeptidase</keyword>
<evidence type="ECO:0000256" key="7">
    <source>
        <dbReference type="ARBA" id="ARBA00022801"/>
    </source>
</evidence>
<dbReference type="InterPro" id="IPR001714">
    <property type="entry name" value="Pept_M24_MAP"/>
</dbReference>
<organism evidence="10 11">
    <name type="scientific">Candidatus Methanoperedens nitratireducens</name>
    <dbReference type="NCBI Taxonomy" id="1392998"/>
    <lineage>
        <taxon>Archaea</taxon>
        <taxon>Methanobacteriati</taxon>
        <taxon>Methanobacteriota</taxon>
        <taxon>Stenosarchaea group</taxon>
        <taxon>Methanomicrobia</taxon>
        <taxon>Methanosarcinales</taxon>
        <taxon>ANME-2 cluster</taxon>
        <taxon>Candidatus Methanoperedentaceae</taxon>
        <taxon>Candidatus Methanoperedens</taxon>
    </lineage>
</organism>
<reference evidence="10 11" key="1">
    <citation type="journal article" date="2013" name="Nature">
        <title>Anaerobic oxidation of methane coupled to nitrate reduction in a novel archaeal lineage.</title>
        <authorList>
            <person name="Haroon M.F."/>
            <person name="Hu S."/>
            <person name="Shi Y."/>
            <person name="Imelfort M."/>
            <person name="Keller J."/>
            <person name="Hugenholtz P."/>
            <person name="Yuan Z."/>
            <person name="Tyson G.W."/>
        </authorList>
    </citation>
    <scope>NUCLEOTIDE SEQUENCE [LARGE SCALE GENOMIC DNA]</scope>
    <source>
        <strain evidence="10 11">ANME-2d</strain>
    </source>
</reference>
<sequence length="279" mass="31708">MNEAIHGYYIEAGEIAAQVRNESEKIIKEDVPLLEAAEYIENRIEELGGNIAFPCNISINEIASHFTPEDNLRCFHKGDVVKVDIGVHIEGFIADTACTIEIGTRDHDRIIMASEEALEKAITSIRDNAHTRMIGKVIWETIKKYGFNPIKDLTGHSLERYRLHAGVTIPNYGSLFSQRIKKDMVFAIEPFATYGDGNIKHGRSYIFAINEKIKTKAHQEIMDRFGTLPFARRWIPEIKIEDMKGLRKYFELIEASGEIVTQSEHTVIINEDGCEVITR</sequence>
<dbReference type="PANTHER" id="PTHR45777">
    <property type="entry name" value="METHIONINE AMINOPEPTIDASE 2"/>
    <property type="match status" value="1"/>
</dbReference>
<dbReference type="Gene3D" id="1.10.10.10">
    <property type="entry name" value="Winged helix-like DNA-binding domain superfamily/Winged helix DNA-binding domain"/>
    <property type="match status" value="1"/>
</dbReference>
<dbReference type="EMBL" id="JMIY01000005">
    <property type="protein sequence ID" value="KCZ71563.1"/>
    <property type="molecule type" value="Genomic_DNA"/>
</dbReference>
<keyword evidence="11" id="KW-1185">Reference proteome</keyword>
<dbReference type="SUPFAM" id="SSF55920">
    <property type="entry name" value="Creatinase/aminopeptidase"/>
    <property type="match status" value="1"/>
</dbReference>
<comment type="similarity">
    <text evidence="8">Belongs to the peptidase M24A family.</text>
</comment>
<comment type="catalytic activity">
    <reaction evidence="1 8">
        <text>Release of N-terminal amino acids, preferentially methionine, from peptides and arylamides.</text>
        <dbReference type="EC" id="3.4.11.18"/>
    </reaction>
</comment>
<comment type="cofactor">
    <cofactor evidence="2">
        <name>Mn(2+)</name>
        <dbReference type="ChEBI" id="CHEBI:29035"/>
    </cofactor>
</comment>
<protein>
    <recommendedName>
        <fullName evidence="8">Methionine aminopeptidase</fullName>
        <ecNumber evidence="8">3.4.11.18</ecNumber>
    </recommendedName>
</protein>
<evidence type="ECO:0000256" key="3">
    <source>
        <dbReference type="ARBA" id="ARBA00001954"/>
    </source>
</evidence>
<dbReference type="GO" id="GO:0004239">
    <property type="term" value="F:initiator methionyl aminopeptidase activity"/>
    <property type="evidence" value="ECO:0007669"/>
    <property type="project" value="UniProtKB-EC"/>
</dbReference>
<dbReference type="GO" id="GO:0006508">
    <property type="term" value="P:proteolysis"/>
    <property type="evidence" value="ECO:0007669"/>
    <property type="project" value="UniProtKB-KW"/>
</dbReference>
<dbReference type="RefSeq" id="WP_048091584.1">
    <property type="nucleotide sequence ID" value="NZ_JMIY01000005.1"/>
</dbReference>
<comment type="function">
    <text evidence="8">Removes the N-terminal methionine from nascent proteins. The N-terminal methionine is often cleaved when the second residue in the primary sequence is small and uncharged (Met-Ala-, Cys, Gly, Pro, Ser, Thr, or Val).</text>
</comment>
<feature type="domain" description="Peptidase M24" evidence="9">
    <location>
        <begin position="11"/>
        <end position="195"/>
    </location>
</feature>
<dbReference type="PATRIC" id="fig|1392998.3.peg.2291"/>
<dbReference type="OrthoDB" id="372008at2157"/>
<dbReference type="GO" id="GO:0070006">
    <property type="term" value="F:metalloaminopeptidase activity"/>
    <property type="evidence" value="ECO:0007669"/>
    <property type="project" value="InterPro"/>
</dbReference>
<dbReference type="Proteomes" id="UP000027153">
    <property type="component" value="Unassembled WGS sequence"/>
</dbReference>
<dbReference type="AlphaFoldDB" id="A0A062V4N5"/>
<dbReference type="InterPro" id="IPR036388">
    <property type="entry name" value="WH-like_DNA-bd_sf"/>
</dbReference>
<dbReference type="EC" id="3.4.11.18" evidence="8"/>
<dbReference type="Pfam" id="PF00557">
    <property type="entry name" value="Peptidase_M24"/>
    <property type="match status" value="1"/>
</dbReference>
<evidence type="ECO:0000259" key="9">
    <source>
        <dbReference type="Pfam" id="PF00557"/>
    </source>
</evidence>
<comment type="caution">
    <text evidence="10">The sequence shown here is derived from an EMBL/GenBank/DDBJ whole genome shotgun (WGS) entry which is preliminary data.</text>
</comment>
<dbReference type="InterPro" id="IPR002468">
    <property type="entry name" value="Pept_M24A_MAP2"/>
</dbReference>
<dbReference type="InterPro" id="IPR050247">
    <property type="entry name" value="Met_Aminopeptidase_Type2"/>
</dbReference>
<dbReference type="PRINTS" id="PR00599">
    <property type="entry name" value="MAPEPTIDASE"/>
</dbReference>
<evidence type="ECO:0000256" key="4">
    <source>
        <dbReference type="ARBA" id="ARBA00022438"/>
    </source>
</evidence>
<evidence type="ECO:0000313" key="11">
    <source>
        <dbReference type="Proteomes" id="UP000027153"/>
    </source>
</evidence>
<keyword evidence="5 8" id="KW-0645">Protease</keyword>
<evidence type="ECO:0000256" key="6">
    <source>
        <dbReference type="ARBA" id="ARBA00022723"/>
    </source>
</evidence>
<dbReference type="PANTHER" id="PTHR45777:SF2">
    <property type="entry name" value="METHIONINE AMINOPEPTIDASE 2"/>
    <property type="match status" value="1"/>
</dbReference>
<keyword evidence="6 8" id="KW-0479">Metal-binding</keyword>
<name>A0A062V4N5_9EURY</name>
<evidence type="ECO:0000256" key="5">
    <source>
        <dbReference type="ARBA" id="ARBA00022670"/>
    </source>
</evidence>
<evidence type="ECO:0000256" key="8">
    <source>
        <dbReference type="RuleBase" id="RU003653"/>
    </source>
</evidence>
<evidence type="ECO:0000313" key="10">
    <source>
        <dbReference type="EMBL" id="KCZ71563.1"/>
    </source>
</evidence>
<dbReference type="InterPro" id="IPR000994">
    <property type="entry name" value="Pept_M24"/>
</dbReference>
<proteinExistence type="inferred from homology"/>
<evidence type="ECO:0000256" key="2">
    <source>
        <dbReference type="ARBA" id="ARBA00001936"/>
    </source>
</evidence>
<dbReference type="GO" id="GO:0005737">
    <property type="term" value="C:cytoplasm"/>
    <property type="evidence" value="ECO:0007669"/>
    <property type="project" value="TreeGrafter"/>
</dbReference>
<keyword evidence="7 10" id="KW-0378">Hydrolase</keyword>
<comment type="cofactor">
    <cofactor evidence="8">
        <name>Co(2+)</name>
        <dbReference type="ChEBI" id="CHEBI:48828"/>
    </cofactor>
    <cofactor evidence="8">
        <name>Zn(2+)</name>
        <dbReference type="ChEBI" id="CHEBI:29105"/>
    </cofactor>
    <cofactor evidence="8">
        <name>Mn(2+)</name>
        <dbReference type="ChEBI" id="CHEBI:29035"/>
    </cofactor>
    <cofactor evidence="8">
        <name>Fe(2+)</name>
        <dbReference type="ChEBI" id="CHEBI:29033"/>
    </cofactor>
    <text evidence="8">Binds 2 divalent metal cations per subunit. Has a high-affinity and a low affinity metal-binding site. The true nature of the physiological cofactor is under debate. The enzyme is active with cobalt, zinc, manganese or divalent iron ions.</text>
</comment>
<evidence type="ECO:0000256" key="1">
    <source>
        <dbReference type="ARBA" id="ARBA00000294"/>
    </source>
</evidence>